<accession>A0A1T2XHL4</accession>
<dbReference type="Pfam" id="PF01547">
    <property type="entry name" value="SBP_bac_1"/>
    <property type="match status" value="1"/>
</dbReference>
<feature type="region of interest" description="Disordered" evidence="1">
    <location>
        <begin position="24"/>
        <end position="48"/>
    </location>
</feature>
<dbReference type="EMBL" id="MSZX01000003">
    <property type="protein sequence ID" value="OPA79377.1"/>
    <property type="molecule type" value="Genomic_DNA"/>
</dbReference>
<evidence type="ECO:0000256" key="1">
    <source>
        <dbReference type="SAM" id="MobiDB-lite"/>
    </source>
</evidence>
<dbReference type="InterPro" id="IPR050490">
    <property type="entry name" value="Bact_solute-bd_prot1"/>
</dbReference>
<name>A0A1T2XHL4_9BACL</name>
<dbReference type="RefSeq" id="WP_078498377.1">
    <property type="nucleotide sequence ID" value="NZ_MSZX01000003.1"/>
</dbReference>
<dbReference type="PANTHER" id="PTHR43649">
    <property type="entry name" value="ARABINOSE-BINDING PROTEIN-RELATED"/>
    <property type="match status" value="1"/>
</dbReference>
<feature type="chain" id="PRO_5039014524" evidence="2">
    <location>
        <begin position="21"/>
        <end position="555"/>
    </location>
</feature>
<dbReference type="InterPro" id="IPR006059">
    <property type="entry name" value="SBP"/>
</dbReference>
<evidence type="ECO:0000256" key="2">
    <source>
        <dbReference type="SAM" id="SignalP"/>
    </source>
</evidence>
<dbReference type="PROSITE" id="PS51257">
    <property type="entry name" value="PROKAR_LIPOPROTEIN"/>
    <property type="match status" value="1"/>
</dbReference>
<sequence>MKKKMLLSVLCAFLVLSLLAACGGKSDSTEKSTTDEGTKTESNAGEATTASDKYELGKEQLDFTFYGHYDWYTMPTWGQDRATAWIKDNKKVNITAIHSGGSAAQKLNTMIATNELPDVIWMDRGSDVEKLREAGMLVAFDDYLDKYPNLKTWLDSKGMNMLRSEDGKLYQFPNWYTSQPNGNAGYVVNKKIYTELGSPKIETTDDLYNYLKQVKEKYPNVIPFETGIAKDGQGLDQLYAAFKEDNKSFTRIRAVPTGDKLTSIFKDEPFRQSMVYSAKLFREKLMTQDAMTQTKDQEKEKIMTGRVAIYATASPTDIAQLAQPELAKADPNGGYIMIPPVHAEGIDPAKVFPGSFNQLGWNVSVITKAAKNPEAIFAFLDWYTGPEGQSVQMWGPPGEYWDGVDTDGITPKFTDKYVTDADGLAKLQGETVNLMWNGNTVFDDKTKAKYEASLPEEKRSWATHWQSTVTWKSQSDATEFVNLDPMPESEEGIIRQRIEDIYLEARAKALFAKSDADVIAVLDKAEADAQTAGFDKLLAFRTTKWQENLKKMAGQ</sequence>
<protein>
    <submittedName>
        <fullName evidence="3">ABC transporter substrate-binding protein</fullName>
    </submittedName>
</protein>
<organism evidence="3 4">
    <name type="scientific">Paenibacillus selenitireducens</name>
    <dbReference type="NCBI Taxonomy" id="1324314"/>
    <lineage>
        <taxon>Bacteria</taxon>
        <taxon>Bacillati</taxon>
        <taxon>Bacillota</taxon>
        <taxon>Bacilli</taxon>
        <taxon>Bacillales</taxon>
        <taxon>Paenibacillaceae</taxon>
        <taxon>Paenibacillus</taxon>
    </lineage>
</organism>
<comment type="caution">
    <text evidence="3">The sequence shown here is derived from an EMBL/GenBank/DDBJ whole genome shotgun (WGS) entry which is preliminary data.</text>
</comment>
<dbReference type="Gene3D" id="3.40.190.10">
    <property type="entry name" value="Periplasmic binding protein-like II"/>
    <property type="match status" value="2"/>
</dbReference>
<feature type="compositionally biased region" description="Basic and acidic residues" evidence="1">
    <location>
        <begin position="27"/>
        <end position="39"/>
    </location>
</feature>
<evidence type="ECO:0000313" key="4">
    <source>
        <dbReference type="Proteomes" id="UP000190188"/>
    </source>
</evidence>
<proteinExistence type="predicted"/>
<gene>
    <name evidence="3" type="ORF">BVG16_09855</name>
</gene>
<dbReference type="AlphaFoldDB" id="A0A1T2XHL4"/>
<dbReference type="Proteomes" id="UP000190188">
    <property type="component" value="Unassembled WGS sequence"/>
</dbReference>
<evidence type="ECO:0000313" key="3">
    <source>
        <dbReference type="EMBL" id="OPA79377.1"/>
    </source>
</evidence>
<dbReference type="STRING" id="1324314.BVG16_09855"/>
<keyword evidence="2" id="KW-0732">Signal</keyword>
<feature type="signal peptide" evidence="2">
    <location>
        <begin position="1"/>
        <end position="20"/>
    </location>
</feature>
<keyword evidence="4" id="KW-1185">Reference proteome</keyword>
<dbReference type="PANTHER" id="PTHR43649:SF12">
    <property type="entry name" value="DIACETYLCHITOBIOSE BINDING PROTEIN DASA"/>
    <property type="match status" value="1"/>
</dbReference>
<reference evidence="3 4" key="1">
    <citation type="submission" date="2017-01" db="EMBL/GenBank/DDBJ databases">
        <title>Genome analysis of Paenibacillus selenitrireducens ES3-24.</title>
        <authorList>
            <person name="Xu D."/>
            <person name="Yao R."/>
            <person name="Zheng S."/>
        </authorList>
    </citation>
    <scope>NUCLEOTIDE SEQUENCE [LARGE SCALE GENOMIC DNA]</scope>
    <source>
        <strain evidence="3 4">ES3-24</strain>
    </source>
</reference>
<dbReference type="SUPFAM" id="SSF53850">
    <property type="entry name" value="Periplasmic binding protein-like II"/>
    <property type="match status" value="1"/>
</dbReference>